<dbReference type="KEGG" id="ima:PO878_14205"/>
<organism evidence="2 3">
    <name type="scientific">Iamia majanohamensis</name>
    <dbReference type="NCBI Taxonomy" id="467976"/>
    <lineage>
        <taxon>Bacteria</taxon>
        <taxon>Bacillati</taxon>
        <taxon>Actinomycetota</taxon>
        <taxon>Acidimicrobiia</taxon>
        <taxon>Acidimicrobiales</taxon>
        <taxon>Iamiaceae</taxon>
        <taxon>Iamia</taxon>
    </lineage>
</organism>
<gene>
    <name evidence="2" type="ORF">PO878_14205</name>
</gene>
<dbReference type="PANTHER" id="PTHR15020:SF50">
    <property type="entry name" value="UPF0659 PROTEIN YMR090W"/>
    <property type="match status" value="1"/>
</dbReference>
<proteinExistence type="predicted"/>
<evidence type="ECO:0000313" key="3">
    <source>
        <dbReference type="Proteomes" id="UP001216390"/>
    </source>
</evidence>
<dbReference type="InterPro" id="IPR016040">
    <property type="entry name" value="NAD(P)-bd_dom"/>
</dbReference>
<dbReference type="Proteomes" id="UP001216390">
    <property type="component" value="Chromosome"/>
</dbReference>
<dbReference type="RefSeq" id="WP_272735181.1">
    <property type="nucleotide sequence ID" value="NZ_CP116942.1"/>
</dbReference>
<evidence type="ECO:0000259" key="1">
    <source>
        <dbReference type="Pfam" id="PF13460"/>
    </source>
</evidence>
<dbReference type="AlphaFoldDB" id="A0AAE9Y7C5"/>
<dbReference type="CDD" id="cd05243">
    <property type="entry name" value="SDR_a5"/>
    <property type="match status" value="1"/>
</dbReference>
<sequence length="221" mass="22139">MIITVVGGHGQIARRLTRLLTADGHTVRALVRDPAQLDDVAADGAEGVVCDIEDAAADVEAAVAGSDALVFAAGAGPGSGPERKVTVDQQGVERTVAAAEARGVGRYVVVSAMGAGDPPDDDEVFSVYLRAKAEADRIALASSLDVTVVRPGGLTDDPGTGQVTVGADVGRGEIPRDDVAAVLAAVLVDGTTIGHTFEVVGGPTPVAEAVAEVAAVPEDEA</sequence>
<protein>
    <submittedName>
        <fullName evidence="2">SDR family oxidoreductase</fullName>
    </submittedName>
</protein>
<dbReference type="PANTHER" id="PTHR15020">
    <property type="entry name" value="FLAVIN REDUCTASE-RELATED"/>
    <property type="match status" value="1"/>
</dbReference>
<feature type="domain" description="NAD(P)-binding" evidence="1">
    <location>
        <begin position="7"/>
        <end position="188"/>
    </location>
</feature>
<evidence type="ECO:0000313" key="2">
    <source>
        <dbReference type="EMBL" id="WCO65654.1"/>
    </source>
</evidence>
<dbReference type="SUPFAM" id="SSF51735">
    <property type="entry name" value="NAD(P)-binding Rossmann-fold domains"/>
    <property type="match status" value="1"/>
</dbReference>
<dbReference type="EMBL" id="CP116942">
    <property type="protein sequence ID" value="WCO65654.1"/>
    <property type="molecule type" value="Genomic_DNA"/>
</dbReference>
<dbReference type="InterPro" id="IPR036291">
    <property type="entry name" value="NAD(P)-bd_dom_sf"/>
</dbReference>
<reference evidence="2" key="1">
    <citation type="submission" date="2023-01" db="EMBL/GenBank/DDBJ databases">
        <title>The diversity of Class Acidimicrobiia in South China Sea sediment environments and the proposal of Iamia marina sp. nov., a novel species of the genus Iamia.</title>
        <authorList>
            <person name="He Y."/>
            <person name="Tian X."/>
        </authorList>
    </citation>
    <scope>NUCLEOTIDE SEQUENCE</scope>
    <source>
        <strain evidence="2">DSM 19957</strain>
    </source>
</reference>
<name>A0AAE9Y7C5_9ACTN</name>
<accession>A0AAE9Y7C5</accession>
<dbReference type="Pfam" id="PF13460">
    <property type="entry name" value="NAD_binding_10"/>
    <property type="match status" value="1"/>
</dbReference>
<dbReference type="Gene3D" id="3.40.50.720">
    <property type="entry name" value="NAD(P)-binding Rossmann-like Domain"/>
    <property type="match status" value="1"/>
</dbReference>
<keyword evidence="3" id="KW-1185">Reference proteome</keyword>